<sequence>LDMEDAPEKRVADLPDDLLVEILSRLPAKTLCRFKCVSKSWRALMSDPAHRHMFAHAMPCFFFCRYYDNDTIPFPLAPPWGFVTAEGDGGLPLVDSTLSFLPASARGGDIELRLLQRASPPALLTGQRKSLKSSSQSLITTIDDFYAKACSAALGSDPSVSPHFHVFQLEEKQHSYDHFVNAVEIYSSETGTWVGWSPQNRRLYMTGHMTYFSGFLHLTMWYGVIAMVDAKGQSWRTIGVPLNGSRGKGFVGHSQGRLTYVDVRTRPKCSLVIYALEDYNGEWWTLKHKVSIAALFGREKLPNDPDNPVAAFHPDCDRLFFYDRLSGKRLMSYDMNQRRVQVICDPSDVSDEIRPFFLVCPVVLLDLRPRDV</sequence>
<dbReference type="STRING" id="888268.A0A1E5VLH2"/>
<dbReference type="Gene3D" id="1.20.1280.50">
    <property type="match status" value="1"/>
</dbReference>
<dbReference type="InterPro" id="IPR001810">
    <property type="entry name" value="F-box_dom"/>
</dbReference>
<dbReference type="CDD" id="cd22157">
    <property type="entry name" value="F-box_AtFBW1-like"/>
    <property type="match status" value="1"/>
</dbReference>
<dbReference type="InterPro" id="IPR056592">
    <property type="entry name" value="Beta-prop_At3g26010-like"/>
</dbReference>
<dbReference type="SUPFAM" id="SSF63825">
    <property type="entry name" value="YWTD domain"/>
    <property type="match status" value="1"/>
</dbReference>
<feature type="non-terminal residue" evidence="2">
    <location>
        <position position="1"/>
    </location>
</feature>
<dbReference type="PANTHER" id="PTHR35546:SF80">
    <property type="entry name" value="F-BOX DOMAIN CONTAINING PROTEIN EXPRESSED"/>
    <property type="match status" value="1"/>
</dbReference>
<protein>
    <recommendedName>
        <fullName evidence="1">F-box domain-containing protein</fullName>
    </recommendedName>
</protein>
<name>A0A1E5VLH2_9POAL</name>
<dbReference type="EMBL" id="LWDX02035787">
    <property type="protein sequence ID" value="OEL25978.1"/>
    <property type="molecule type" value="Genomic_DNA"/>
</dbReference>
<dbReference type="SMART" id="SM00256">
    <property type="entry name" value="FBOX"/>
    <property type="match status" value="1"/>
</dbReference>
<dbReference type="Proteomes" id="UP000095767">
    <property type="component" value="Unassembled WGS sequence"/>
</dbReference>
<dbReference type="AlphaFoldDB" id="A0A1E5VLH2"/>
<dbReference type="InterPro" id="IPR036047">
    <property type="entry name" value="F-box-like_dom_sf"/>
</dbReference>
<organism evidence="2 3">
    <name type="scientific">Dichanthelium oligosanthes</name>
    <dbReference type="NCBI Taxonomy" id="888268"/>
    <lineage>
        <taxon>Eukaryota</taxon>
        <taxon>Viridiplantae</taxon>
        <taxon>Streptophyta</taxon>
        <taxon>Embryophyta</taxon>
        <taxon>Tracheophyta</taxon>
        <taxon>Spermatophyta</taxon>
        <taxon>Magnoliopsida</taxon>
        <taxon>Liliopsida</taxon>
        <taxon>Poales</taxon>
        <taxon>Poaceae</taxon>
        <taxon>PACMAD clade</taxon>
        <taxon>Panicoideae</taxon>
        <taxon>Panicodae</taxon>
        <taxon>Paniceae</taxon>
        <taxon>Dichantheliinae</taxon>
        <taxon>Dichanthelium</taxon>
    </lineage>
</organism>
<comment type="caution">
    <text evidence="2">The sequence shown here is derived from an EMBL/GenBank/DDBJ whole genome shotgun (WGS) entry which is preliminary data.</text>
</comment>
<dbReference type="Pfam" id="PF24750">
    <property type="entry name" value="b-prop_At3g26010-like"/>
    <property type="match status" value="1"/>
</dbReference>
<dbReference type="PROSITE" id="PS50181">
    <property type="entry name" value="FBOX"/>
    <property type="match status" value="1"/>
</dbReference>
<evidence type="ECO:0000259" key="1">
    <source>
        <dbReference type="PROSITE" id="PS50181"/>
    </source>
</evidence>
<dbReference type="PANTHER" id="PTHR35546">
    <property type="entry name" value="F-BOX PROTEIN INTERACTION DOMAIN PROTEIN-RELATED"/>
    <property type="match status" value="1"/>
</dbReference>
<dbReference type="OrthoDB" id="671616at2759"/>
<proteinExistence type="predicted"/>
<dbReference type="Pfam" id="PF00646">
    <property type="entry name" value="F-box"/>
    <property type="match status" value="1"/>
</dbReference>
<feature type="domain" description="F-box" evidence="1">
    <location>
        <begin position="8"/>
        <end position="57"/>
    </location>
</feature>
<dbReference type="InterPro" id="IPR055290">
    <property type="entry name" value="At3g26010-like"/>
</dbReference>
<gene>
    <name evidence="2" type="ORF">BAE44_0013008</name>
</gene>
<dbReference type="SUPFAM" id="SSF81383">
    <property type="entry name" value="F-box domain"/>
    <property type="match status" value="1"/>
</dbReference>
<reference evidence="2 3" key="1">
    <citation type="submission" date="2016-09" db="EMBL/GenBank/DDBJ databases">
        <title>The draft genome of Dichanthelium oligosanthes: A C3 panicoid grass species.</title>
        <authorList>
            <person name="Studer A.J."/>
            <person name="Schnable J.C."/>
            <person name="Brutnell T.P."/>
        </authorList>
    </citation>
    <scope>NUCLEOTIDE SEQUENCE [LARGE SCALE GENOMIC DNA]</scope>
    <source>
        <strain evidence="3">cv. Kellogg 1175</strain>
        <tissue evidence="2">Leaf</tissue>
    </source>
</reference>
<evidence type="ECO:0000313" key="3">
    <source>
        <dbReference type="Proteomes" id="UP000095767"/>
    </source>
</evidence>
<keyword evidence="3" id="KW-1185">Reference proteome</keyword>
<accession>A0A1E5VLH2</accession>
<evidence type="ECO:0000313" key="2">
    <source>
        <dbReference type="EMBL" id="OEL25978.1"/>
    </source>
</evidence>